<gene>
    <name evidence="2" type="ORF">L3049_02080</name>
</gene>
<dbReference type="EMBL" id="JAKJSC010000001">
    <property type="protein sequence ID" value="MDE5416779.1"/>
    <property type="molecule type" value="Genomic_DNA"/>
</dbReference>
<dbReference type="InterPro" id="IPR011990">
    <property type="entry name" value="TPR-like_helical_dom_sf"/>
</dbReference>
<protein>
    <recommendedName>
        <fullName evidence="4">DUF2892 domain-containing protein</fullName>
    </recommendedName>
</protein>
<dbReference type="Gene3D" id="1.25.40.10">
    <property type="entry name" value="Tetratricopeptide repeat domain"/>
    <property type="match status" value="1"/>
</dbReference>
<dbReference type="Proteomes" id="UP001528920">
    <property type="component" value="Unassembled WGS sequence"/>
</dbReference>
<keyword evidence="1" id="KW-0812">Transmembrane</keyword>
<dbReference type="SUPFAM" id="SSF48452">
    <property type="entry name" value="TPR-like"/>
    <property type="match status" value="1"/>
</dbReference>
<sequence>MIRKYVRLIIAGILFLGSILLFVQAIIGYGVLAVLVSGIFVLFHFKNEKNLIAFYFVRKNKFAKAERILSKIKHPENMIKGQEAYYYYLSGLVDAQSNRTSQGEKNFKKALEIGLRVSTDQAVARLNLSGICLSKRNKKLAKYHLQECKKLDKHKALTAQIREIEGMMKRI</sequence>
<name>A0ABT5VMW7_9BACT</name>
<evidence type="ECO:0008006" key="4">
    <source>
        <dbReference type="Google" id="ProtNLM"/>
    </source>
</evidence>
<proteinExistence type="predicted"/>
<keyword evidence="1" id="KW-0472">Membrane</keyword>
<dbReference type="RefSeq" id="WP_275108119.1">
    <property type="nucleotide sequence ID" value="NZ_JAKJSC010000001.1"/>
</dbReference>
<evidence type="ECO:0000256" key="1">
    <source>
        <dbReference type="SAM" id="Phobius"/>
    </source>
</evidence>
<organism evidence="2 3">
    <name type="scientific">Paralabilibaculum antarcticum</name>
    <dbReference type="NCBI Taxonomy" id="2912572"/>
    <lineage>
        <taxon>Bacteria</taxon>
        <taxon>Pseudomonadati</taxon>
        <taxon>Bacteroidota</taxon>
        <taxon>Bacteroidia</taxon>
        <taxon>Marinilabiliales</taxon>
        <taxon>Marinifilaceae</taxon>
        <taxon>Paralabilibaculum</taxon>
    </lineage>
</organism>
<feature type="transmembrane region" description="Helical" evidence="1">
    <location>
        <begin position="5"/>
        <end position="23"/>
    </location>
</feature>
<comment type="caution">
    <text evidence="2">The sequence shown here is derived from an EMBL/GenBank/DDBJ whole genome shotgun (WGS) entry which is preliminary data.</text>
</comment>
<reference evidence="2 3" key="1">
    <citation type="submission" date="2022-01" db="EMBL/GenBank/DDBJ databases">
        <title>Labilibaculum sp. nov, a marine bacterium isolated from Antarctica.</title>
        <authorList>
            <person name="Dai W."/>
        </authorList>
    </citation>
    <scope>NUCLEOTIDE SEQUENCE [LARGE SCALE GENOMIC DNA]</scope>
    <source>
        <strain evidence="2 3">DW002</strain>
    </source>
</reference>
<accession>A0ABT5VMW7</accession>
<evidence type="ECO:0000313" key="3">
    <source>
        <dbReference type="Proteomes" id="UP001528920"/>
    </source>
</evidence>
<keyword evidence="3" id="KW-1185">Reference proteome</keyword>
<keyword evidence="1" id="KW-1133">Transmembrane helix</keyword>
<evidence type="ECO:0000313" key="2">
    <source>
        <dbReference type="EMBL" id="MDE5416779.1"/>
    </source>
</evidence>
<feature type="transmembrane region" description="Helical" evidence="1">
    <location>
        <begin position="29"/>
        <end position="45"/>
    </location>
</feature>